<dbReference type="PROSITE" id="PS50066">
    <property type="entry name" value="MADS_BOX_2"/>
    <property type="match status" value="1"/>
</dbReference>
<dbReference type="InterPro" id="IPR047092">
    <property type="entry name" value="AFUB_07903/YDR124W-like_hel"/>
</dbReference>
<feature type="domain" description="MADS-box" evidence="2">
    <location>
        <begin position="1"/>
        <end position="61"/>
    </location>
</feature>
<sequence length="696" mass="75793">MPRIPVRVEPYSSPTKQHRHYKSKRDQVLRALGKAAYINGSQFALLLVSARGDVETYASEALQSRLDPWFVQSGIAQEARELARETRAKQVQGGRPADGGTRRDSIDDVALESASGMNVPDDPFLDSMGAIGASSAEASESQEWPQVHKDVLPDDSAVAYEPASVSELCSPQVPSAPRMSTPLHPSATRANSAQPRPAAAPGGHARHVIELKDEASRTAFLELRFSQLQQVMCKMIAKEWIKVIEPKKQTRFPYNKGEAGRPGWWPADVRHKEPDHLMKPERHALLLAILRSPQARIARLQLATAEVVALIKAGKVSYLMDIYRVGKEEERLRTEGLDVNTPVTVEVSSLDGWDVPASEIGSAADTTPYTLDQDLKGTTRRISRADEEETVDMSVSTAWTPTGTDSFSPRPPMGSELPPHGLSLQTHDLNLNMRMQAMDVPHSAMGHSPFSQAADLPVLSPAPMRPEPTRSQTIHTAGALPIPLFSSPTPQDVPSLSMTYHGGAQEMQRSASLSAHPGSVSMRPTRSTPAHMPYTPDHWHLRTPQHGVPPIQVDGQMGDPSLSMDGQRIPMMMHPPFSGYQRPPPPPATWGLSETPMHRSHSVVPMGLGISMSPASGDVRLSSSFDSSFSSSHQGPVTPASMPPTMALPPGHAYPDVMATREPTSFPDGGVNIPTLSTKQSDHNDLPFHPSEWQSH</sequence>
<organism evidence="3 4">
    <name type="scientific">Malassezia nana</name>
    <dbReference type="NCBI Taxonomy" id="180528"/>
    <lineage>
        <taxon>Eukaryota</taxon>
        <taxon>Fungi</taxon>
        <taxon>Dikarya</taxon>
        <taxon>Basidiomycota</taxon>
        <taxon>Ustilaginomycotina</taxon>
        <taxon>Malasseziomycetes</taxon>
        <taxon>Malasseziales</taxon>
        <taxon>Malasseziaceae</taxon>
        <taxon>Malassezia</taxon>
    </lineage>
</organism>
<feature type="region of interest" description="Disordered" evidence="1">
    <location>
        <begin position="623"/>
        <end position="696"/>
    </location>
</feature>
<feature type="compositionally biased region" description="Low complexity" evidence="1">
    <location>
        <begin position="623"/>
        <end position="632"/>
    </location>
</feature>
<name>A0AAF0J3F7_9BASI</name>
<gene>
    <name evidence="3" type="ORF">MNAN1_001755</name>
</gene>
<dbReference type="Proteomes" id="UP001213623">
    <property type="component" value="Chromosome 3"/>
</dbReference>
<proteinExistence type="predicted"/>
<dbReference type="InterPro" id="IPR021264">
    <property type="entry name" value="AFUB_079030/YDR124W-like"/>
</dbReference>
<evidence type="ECO:0000313" key="4">
    <source>
        <dbReference type="Proteomes" id="UP001213623"/>
    </source>
</evidence>
<evidence type="ECO:0000313" key="3">
    <source>
        <dbReference type="EMBL" id="WFD26768.1"/>
    </source>
</evidence>
<dbReference type="PANTHER" id="PTHR36102">
    <property type="entry name" value="CHROMOSOME 10, WHOLE GENOME SHOTGUN SEQUENCE"/>
    <property type="match status" value="1"/>
</dbReference>
<feature type="region of interest" description="Disordered" evidence="1">
    <location>
        <begin position="85"/>
        <end position="104"/>
    </location>
</feature>
<dbReference type="GO" id="GO:0003677">
    <property type="term" value="F:DNA binding"/>
    <property type="evidence" value="ECO:0007669"/>
    <property type="project" value="InterPro"/>
</dbReference>
<dbReference type="AlphaFoldDB" id="A0AAF0J3F7"/>
<dbReference type="Pfam" id="PF11001">
    <property type="entry name" value="AFUB_07903_YDR124W_hel"/>
    <property type="match status" value="1"/>
</dbReference>
<keyword evidence="4" id="KW-1185">Reference proteome</keyword>
<reference evidence="3" key="1">
    <citation type="submission" date="2023-03" db="EMBL/GenBank/DDBJ databases">
        <title>Mating type loci evolution in Malassezia.</title>
        <authorList>
            <person name="Coelho M.A."/>
        </authorList>
    </citation>
    <scope>NUCLEOTIDE SEQUENCE</scope>
    <source>
        <strain evidence="3">CBS 9557</strain>
    </source>
</reference>
<dbReference type="PANTHER" id="PTHR36102:SF1">
    <property type="entry name" value="YDR124W-LIKE HELICAL BUNDLE DOMAIN-CONTAINING PROTEIN"/>
    <property type="match status" value="1"/>
</dbReference>
<feature type="compositionally biased region" description="Polar residues" evidence="1">
    <location>
        <begin position="393"/>
        <end position="407"/>
    </location>
</feature>
<dbReference type="EMBL" id="CP119894">
    <property type="protein sequence ID" value="WFD26768.1"/>
    <property type="molecule type" value="Genomic_DNA"/>
</dbReference>
<accession>A0AAF0J3F7</accession>
<feature type="region of interest" description="Disordered" evidence="1">
    <location>
        <begin position="359"/>
        <end position="417"/>
    </location>
</feature>
<evidence type="ECO:0000256" key="1">
    <source>
        <dbReference type="SAM" id="MobiDB-lite"/>
    </source>
</evidence>
<protein>
    <recommendedName>
        <fullName evidence="2">MADS-box domain-containing protein</fullName>
    </recommendedName>
</protein>
<dbReference type="GO" id="GO:0046983">
    <property type="term" value="F:protein dimerization activity"/>
    <property type="evidence" value="ECO:0007669"/>
    <property type="project" value="InterPro"/>
</dbReference>
<evidence type="ECO:0000259" key="2">
    <source>
        <dbReference type="PROSITE" id="PS50066"/>
    </source>
</evidence>
<feature type="region of interest" description="Disordered" evidence="1">
    <location>
        <begin position="169"/>
        <end position="201"/>
    </location>
</feature>
<dbReference type="InterPro" id="IPR002100">
    <property type="entry name" value="TF_MADSbox"/>
</dbReference>